<evidence type="ECO:0000313" key="2">
    <source>
        <dbReference type="Proteomes" id="UP000320707"/>
    </source>
</evidence>
<reference evidence="1 2" key="1">
    <citation type="journal article" date="2019" name="Microbiol. Resour. Announc.">
        <title>High-quality draft genome sequence of Fusarium oxysporum f. sp. cubense strain 160527, a causal agent of Panama disease.</title>
        <authorList>
            <person name="Asai S."/>
            <person name="Ayukawa Y."/>
            <person name="Gan P."/>
            <person name="Masuda S."/>
            <person name="Komatsu K."/>
            <person name="Shirasu K."/>
            <person name="Arie T."/>
        </authorList>
    </citation>
    <scope>NUCLEOTIDE SEQUENCE [LARGE SCALE GENOMIC DNA]</scope>
    <source>
        <strain evidence="1 2">160527</strain>
    </source>
</reference>
<organism evidence="1 2">
    <name type="scientific">Fusarium oxysporum f. sp. cubense</name>
    <dbReference type="NCBI Taxonomy" id="61366"/>
    <lineage>
        <taxon>Eukaryota</taxon>
        <taxon>Fungi</taxon>
        <taxon>Dikarya</taxon>
        <taxon>Ascomycota</taxon>
        <taxon>Pezizomycotina</taxon>
        <taxon>Sordariomycetes</taxon>
        <taxon>Hypocreomycetidae</taxon>
        <taxon>Hypocreales</taxon>
        <taxon>Nectriaceae</taxon>
        <taxon>Fusarium</taxon>
        <taxon>Fusarium oxysporum species complex</taxon>
    </lineage>
</organism>
<dbReference type="AlphaFoldDB" id="A0A559L6A8"/>
<sequence>MQPSSLLVPAWSHTGSAKPHASCRIRVALDAAFHTYTSKLGGGQATFCKTDYSKEVLVPNEKIAVYRKVMDDWVKDGTCPNPDKVLGKRSITDLVVREHPIKDIAILLMLRNLITRTGSPVMLAQEANIWNDGVGSMDEEYLQITYISTYIRQN</sequence>
<proteinExistence type="predicted"/>
<protein>
    <submittedName>
        <fullName evidence="1">Uncharacterized protein</fullName>
    </submittedName>
</protein>
<gene>
    <name evidence="1" type="ORF">Focb16_v003048</name>
</gene>
<dbReference type="EMBL" id="SRMI01000006">
    <property type="protein sequence ID" value="TVY68471.1"/>
    <property type="molecule type" value="Genomic_DNA"/>
</dbReference>
<comment type="caution">
    <text evidence="1">The sequence shown here is derived from an EMBL/GenBank/DDBJ whole genome shotgun (WGS) entry which is preliminary data.</text>
</comment>
<name>A0A559L6A8_FUSOC</name>
<dbReference type="Proteomes" id="UP000320707">
    <property type="component" value="Unassembled WGS sequence"/>
</dbReference>
<evidence type="ECO:0000313" key="1">
    <source>
        <dbReference type="EMBL" id="TVY68471.1"/>
    </source>
</evidence>
<accession>A0A559L6A8</accession>